<feature type="region of interest" description="Disordered" evidence="1">
    <location>
        <begin position="1109"/>
        <end position="1145"/>
    </location>
</feature>
<gene>
    <name evidence="2" type="ORF">NLU13_9517</name>
</gene>
<feature type="compositionally biased region" description="Polar residues" evidence="1">
    <location>
        <begin position="348"/>
        <end position="377"/>
    </location>
</feature>
<feature type="compositionally biased region" description="Basic and acidic residues" evidence="1">
    <location>
        <begin position="685"/>
        <end position="701"/>
    </location>
</feature>
<feature type="compositionally biased region" description="Low complexity" evidence="1">
    <location>
        <begin position="538"/>
        <end position="554"/>
    </location>
</feature>
<evidence type="ECO:0000313" key="3">
    <source>
        <dbReference type="Proteomes" id="UP001175261"/>
    </source>
</evidence>
<feature type="compositionally biased region" description="Polar residues" evidence="1">
    <location>
        <begin position="555"/>
        <end position="565"/>
    </location>
</feature>
<feature type="region of interest" description="Disordered" evidence="1">
    <location>
        <begin position="124"/>
        <end position="152"/>
    </location>
</feature>
<evidence type="ECO:0000256" key="1">
    <source>
        <dbReference type="SAM" id="MobiDB-lite"/>
    </source>
</evidence>
<feature type="compositionally biased region" description="Polar residues" evidence="1">
    <location>
        <begin position="428"/>
        <end position="455"/>
    </location>
</feature>
<feature type="compositionally biased region" description="Polar residues" evidence="1">
    <location>
        <begin position="704"/>
        <end position="718"/>
    </location>
</feature>
<keyword evidence="3" id="KW-1185">Reference proteome</keyword>
<sequence length="1145" mass="123851">MNRFRTKKKAKDDSSAPRPSVEHESSGPFRMFGKKKVQEEEPKKDIDLATALPSSDDFRTSLLMNGLSARFSMLREQDDPNSKIGKASDDSVLFPKRQSRLDMFGAGLHDIAEVESLRAPPFARQDSLVSDDAASTSGSVMNRSKPTEGNNLFGGRQKIYMIPAGGNKSNGLPGRALYEDDVALSAFQRWRQAEKERSSMEEIQSTQTYEQDLVRAESPPHNDFSRRRETNSTTSSGPSLARNSTAATSVSSNHPLSSVKDSQANGTLPMSYTTSNIPERSVTRTRRLYEQGLTQELQDSQTSALSRFDTISKQRAIGIRSPDNTPSPTTGVFPDRRPGILSKASAPNLRSFTPPTTTSAQMSPAESSSKFSTSEQKLNFGASPPLSPPVSESDEQPTLPIQPNDMGKATAMGVFSRPLQQYDESRYAQRQRQLQQGRETPTSRFRADSNASAPTSRSRSSSSLRRQPAEKMEPGIGQIEPTVQEEPPRTTFLDDSDAEPSPTVAAHVPQNHAAAAPLLTLERPKDEDIHPALRQSALPTPLSISSDTPSPISDQPTKSLATSRDISPEDSPTLGPQTGLSGMVRQHLRSASTASSIYGPDDQDPETRYSNYPSSGRALDSMVSTGNPWSYADLERYDNDNLGANPLLSPSLSQAPQKAPPPIPQTTPTVDIASPQSPVDSAENDFARHLQDGARRVRERLTSYIETDNGNNLGTSLADSVADLQPPQRPSTRGSLKSKSSLGSIRTKEPRDHSQSRARKMLGLGASTMASAPSPTRSTSAEDDLAGSKQADSSRKTSPDEPRSSSDKDEKEDKEEHVHAGLKAFRQARRELQRMKELETRQRRQPAAGSPVSSQSAAPSDRERGPTFRASSQERGQPPVSYSARKYSEEQYQPGGSRAASRASTERDRSGSEASNGRSHSRPPYLRNTSRPSSPGLGPVTSGNTRHGAASRSAFPPQGGSQGLSVQTRSYDTAERSPGLPASPRPGDFGPLPGSFPRRPAAQGTASDSLIETLGSQGPSVESQSYPMTRPRNGSQLNTTASTPNLRAAGSAAPPLPPINPRRKNTGAFRRYDQEELTASSPHLPLSPGKGAAGRMNAHDDAYTRKISLESNGFGTRGRPMQHSPPRSGRMPPQQPMSDIQGGMF</sequence>
<feature type="compositionally biased region" description="Polar residues" evidence="1">
    <location>
        <begin position="133"/>
        <end position="150"/>
    </location>
</feature>
<feature type="compositionally biased region" description="Basic and acidic residues" evidence="1">
    <location>
        <begin position="522"/>
        <end position="531"/>
    </location>
</feature>
<feature type="compositionally biased region" description="Basic and acidic residues" evidence="1">
    <location>
        <begin position="36"/>
        <end position="47"/>
    </location>
</feature>
<dbReference type="EMBL" id="JAPDFR010000009">
    <property type="protein sequence ID" value="KAK0383606.1"/>
    <property type="molecule type" value="Genomic_DNA"/>
</dbReference>
<feature type="compositionally biased region" description="Basic and acidic residues" evidence="1">
    <location>
        <begin position="10"/>
        <end position="25"/>
    </location>
</feature>
<protein>
    <submittedName>
        <fullName evidence="2">Uncharacterized protein</fullName>
    </submittedName>
</protein>
<feature type="compositionally biased region" description="Low complexity" evidence="1">
    <location>
        <begin position="734"/>
        <end position="744"/>
    </location>
</feature>
<feature type="compositionally biased region" description="Low complexity" evidence="1">
    <location>
        <begin position="456"/>
        <end position="466"/>
    </location>
</feature>
<feature type="compositionally biased region" description="Polar residues" evidence="1">
    <location>
        <begin position="237"/>
        <end position="278"/>
    </location>
</feature>
<feature type="compositionally biased region" description="Polar residues" evidence="1">
    <location>
        <begin position="1004"/>
        <end position="1045"/>
    </location>
</feature>
<feature type="compositionally biased region" description="Basic and acidic residues" evidence="1">
    <location>
        <begin position="746"/>
        <end position="755"/>
    </location>
</feature>
<dbReference type="AlphaFoldDB" id="A0AA39GAR3"/>
<feature type="compositionally biased region" description="Basic and acidic residues" evidence="1">
    <location>
        <begin position="828"/>
        <end position="842"/>
    </location>
</feature>
<reference evidence="2" key="1">
    <citation type="submission" date="2022-10" db="EMBL/GenBank/DDBJ databases">
        <title>Determination and structural analysis of whole genome sequence of Sarocladium strictum F4-1.</title>
        <authorList>
            <person name="Hu L."/>
            <person name="Jiang Y."/>
        </authorList>
    </citation>
    <scope>NUCLEOTIDE SEQUENCE</scope>
    <source>
        <strain evidence="2">F4-1</strain>
    </source>
</reference>
<comment type="caution">
    <text evidence="2">The sequence shown here is derived from an EMBL/GenBank/DDBJ whole genome shotgun (WGS) entry which is preliminary data.</text>
</comment>
<feature type="region of interest" description="Disordered" evidence="1">
    <location>
        <begin position="314"/>
        <end position="1096"/>
    </location>
</feature>
<name>A0AA39GAR3_SARSR</name>
<dbReference type="Proteomes" id="UP001175261">
    <property type="component" value="Unassembled WGS sequence"/>
</dbReference>
<feature type="region of interest" description="Disordered" evidence="1">
    <location>
        <begin position="1"/>
        <end position="50"/>
    </location>
</feature>
<evidence type="ECO:0000313" key="2">
    <source>
        <dbReference type="EMBL" id="KAK0383606.1"/>
    </source>
</evidence>
<feature type="compositionally biased region" description="Polar residues" evidence="1">
    <location>
        <begin position="201"/>
        <end position="210"/>
    </location>
</feature>
<feature type="compositionally biased region" description="Basic and acidic residues" evidence="1">
    <location>
        <begin position="792"/>
        <end position="819"/>
    </location>
</feature>
<accession>A0AA39GAR3</accession>
<proteinExistence type="predicted"/>
<feature type="compositionally biased region" description="Low complexity" evidence="1">
    <location>
        <begin position="504"/>
        <end position="517"/>
    </location>
</feature>
<feature type="region of interest" description="Disordered" evidence="1">
    <location>
        <begin position="195"/>
        <end position="282"/>
    </location>
</feature>
<feature type="compositionally biased region" description="Basic and acidic residues" evidence="1">
    <location>
        <begin position="212"/>
        <end position="230"/>
    </location>
</feature>
<feature type="compositionally biased region" description="Low complexity" evidence="1">
    <location>
        <begin position="766"/>
        <end position="779"/>
    </location>
</feature>
<organism evidence="2 3">
    <name type="scientific">Sarocladium strictum</name>
    <name type="common">Black bundle disease fungus</name>
    <name type="synonym">Acremonium strictum</name>
    <dbReference type="NCBI Taxonomy" id="5046"/>
    <lineage>
        <taxon>Eukaryota</taxon>
        <taxon>Fungi</taxon>
        <taxon>Dikarya</taxon>
        <taxon>Ascomycota</taxon>
        <taxon>Pezizomycotina</taxon>
        <taxon>Sordariomycetes</taxon>
        <taxon>Hypocreomycetidae</taxon>
        <taxon>Hypocreales</taxon>
        <taxon>Sarocladiaceae</taxon>
        <taxon>Sarocladium</taxon>
    </lineage>
</organism>